<evidence type="ECO:0000313" key="2">
    <source>
        <dbReference type="Proteomes" id="UP000318733"/>
    </source>
</evidence>
<dbReference type="Proteomes" id="UP000318733">
    <property type="component" value="Unassembled WGS sequence"/>
</dbReference>
<reference evidence="1 2" key="1">
    <citation type="submission" date="2019-07" db="EMBL/GenBank/DDBJ databases">
        <authorList>
            <person name="Huq M.A."/>
        </authorList>
    </citation>
    <scope>NUCLEOTIDE SEQUENCE [LARGE SCALE GENOMIC DNA]</scope>
    <source>
        <strain evidence="1 2">MAH-19</strain>
    </source>
</reference>
<gene>
    <name evidence="1" type="ORF">FO440_03335</name>
</gene>
<sequence>MYKSLPAIILCFLLASCRQKEKFDESRYRIVFKEWNWAKIDLKSQTLTANFYDLKSIDTLDFTPLEKQKISRSFSESDLADLKGTFKYEPYTTIEPPFYTTIEIFKDGKLSSMLKINNQCNRSDPNILVFGQGYRAIQFRDVINNILKKNRKYIKAHELYLKYLNDHHISYL</sequence>
<organism evidence="1 2">
    <name type="scientific">Mucilaginibacter corticis</name>
    <dbReference type="NCBI Taxonomy" id="2597670"/>
    <lineage>
        <taxon>Bacteria</taxon>
        <taxon>Pseudomonadati</taxon>
        <taxon>Bacteroidota</taxon>
        <taxon>Sphingobacteriia</taxon>
        <taxon>Sphingobacteriales</taxon>
        <taxon>Sphingobacteriaceae</taxon>
        <taxon>Mucilaginibacter</taxon>
    </lineage>
</organism>
<name>A0A556MTH6_9SPHI</name>
<evidence type="ECO:0000313" key="1">
    <source>
        <dbReference type="EMBL" id="TSJ43240.1"/>
    </source>
</evidence>
<protein>
    <recommendedName>
        <fullName evidence="3">Lipoprotein</fullName>
    </recommendedName>
</protein>
<comment type="caution">
    <text evidence="1">The sequence shown here is derived from an EMBL/GenBank/DDBJ whole genome shotgun (WGS) entry which is preliminary data.</text>
</comment>
<keyword evidence="2" id="KW-1185">Reference proteome</keyword>
<dbReference type="PROSITE" id="PS51257">
    <property type="entry name" value="PROKAR_LIPOPROTEIN"/>
    <property type="match status" value="1"/>
</dbReference>
<dbReference type="AlphaFoldDB" id="A0A556MTH6"/>
<dbReference type="EMBL" id="VLPK01000001">
    <property type="protein sequence ID" value="TSJ43240.1"/>
    <property type="molecule type" value="Genomic_DNA"/>
</dbReference>
<accession>A0A556MTH6</accession>
<proteinExistence type="predicted"/>
<evidence type="ECO:0008006" key="3">
    <source>
        <dbReference type="Google" id="ProtNLM"/>
    </source>
</evidence>
<dbReference type="RefSeq" id="WP_144246805.1">
    <property type="nucleotide sequence ID" value="NZ_VLPK01000001.1"/>
</dbReference>
<dbReference type="OrthoDB" id="815576at2"/>